<feature type="domain" description="VWFA" evidence="8">
    <location>
        <begin position="475"/>
        <end position="654"/>
    </location>
</feature>
<keyword evidence="4" id="KW-0732">Signal</keyword>
<dbReference type="RefSeq" id="XP_030642414.1">
    <property type="nucleotide sequence ID" value="XM_030786554.1"/>
</dbReference>
<evidence type="ECO:0000313" key="9">
    <source>
        <dbReference type="Proteomes" id="UP000504632"/>
    </source>
</evidence>
<evidence type="ECO:0000259" key="8">
    <source>
        <dbReference type="PROSITE" id="PS50234"/>
    </source>
</evidence>
<gene>
    <name evidence="10" type="primary">LOC115822643</name>
</gene>
<dbReference type="Proteomes" id="UP000504632">
    <property type="component" value="Chromosome 10"/>
</dbReference>
<comment type="subcellular location">
    <subcellularLocation>
        <location evidence="1">Secreted</location>
        <location evidence="1">Extracellular space</location>
        <location evidence="1">Extracellular matrix</location>
    </subcellularLocation>
</comment>
<dbReference type="SMART" id="SM00327">
    <property type="entry name" value="VWA"/>
    <property type="match status" value="8"/>
</dbReference>
<dbReference type="Pfam" id="PF00092">
    <property type="entry name" value="VWA"/>
    <property type="match status" value="8"/>
</dbReference>
<dbReference type="PANTHER" id="PTHR24020">
    <property type="entry name" value="COLLAGEN ALPHA"/>
    <property type="match status" value="1"/>
</dbReference>
<keyword evidence="7 10" id="KW-0176">Collagen</keyword>
<feature type="domain" description="VWFA" evidence="8">
    <location>
        <begin position="69"/>
        <end position="242"/>
    </location>
</feature>
<dbReference type="GO" id="GO:0005615">
    <property type="term" value="C:extracellular space"/>
    <property type="evidence" value="ECO:0007669"/>
    <property type="project" value="TreeGrafter"/>
</dbReference>
<evidence type="ECO:0000256" key="5">
    <source>
        <dbReference type="ARBA" id="ARBA00022737"/>
    </source>
</evidence>
<dbReference type="Gene3D" id="3.40.50.410">
    <property type="entry name" value="von Willebrand factor, type A domain"/>
    <property type="match status" value="8"/>
</dbReference>
<feature type="domain" description="VWFA" evidence="8">
    <location>
        <begin position="1457"/>
        <end position="1629"/>
    </location>
</feature>
<evidence type="ECO:0000256" key="2">
    <source>
        <dbReference type="ARBA" id="ARBA00022525"/>
    </source>
</evidence>
<organism evidence="9 10">
    <name type="scientific">Chanos chanos</name>
    <name type="common">Milkfish</name>
    <name type="synonym">Mugil chanos</name>
    <dbReference type="NCBI Taxonomy" id="29144"/>
    <lineage>
        <taxon>Eukaryota</taxon>
        <taxon>Metazoa</taxon>
        <taxon>Chordata</taxon>
        <taxon>Craniata</taxon>
        <taxon>Vertebrata</taxon>
        <taxon>Euteleostomi</taxon>
        <taxon>Actinopterygii</taxon>
        <taxon>Neopterygii</taxon>
        <taxon>Teleostei</taxon>
        <taxon>Ostariophysi</taxon>
        <taxon>Gonorynchiformes</taxon>
        <taxon>Chanidae</taxon>
        <taxon>Chanos</taxon>
    </lineage>
</organism>
<dbReference type="InParanoid" id="A0A6J2WDT2"/>
<feature type="domain" description="VWFA" evidence="8">
    <location>
        <begin position="1228"/>
        <end position="1400"/>
    </location>
</feature>
<sequence length="1656" mass="179354">MPELHLLLQAAIGPASRCGRPNQSSAVSCLGLLRTMRKNRLLPLCTLFGVLLCGLTPELHAQPAPESADLILLIDGSENVGAANFPSIRDLALRVVEGLAVDRDTIRVALLLYGADPQIQFYLNSYDNKEAVLSAIGRLNFPGGYESNLGSALEEVSESLTGPEAGGRAEEGVPQILVIISAGQSTDDVGPGERAIKQANIYTFGVAIGETPRVQLEAIASDKSFVLSAPDATTVATMGNQLLPYILGVAQRTIVLETEFTEALAVGKRDIVFLIDSTMGATLVNAVREFIKRFIDSMPIGPDEVQVGVAMFSNTPRTEIDLNSYSSKDALSSALARIKPKPSPDVNIGAALDFVRTNMLTPDKGSRMHDGVPQLVLLIASKKSKDSVQQPAEALQRMGVLTLAAGSRAAEEAELKQIAFDESLVYMLKDFRILLRNPKLLVSPLSTLSGVVVTEGPTDPVVEIVTVPAQKIVRDIVFLVDGSDYVGSANMPAVQNFISSIVNRLDVRPERVRIGLLQFAEGQRTEFYLNSYNSKQDVLSSVASLRPMGGRALNVGAALEFALSNHFQTNAGSRKTQGVQQVLVLITGGPSQDEFKTAADNIAVAGVVTFAVGVGAVDEVDLRTIAFVPNLAYYTRSFGDLQTIAEQEEFLSLLITVVGDTENTSPPEPTTGQRDVAFLIDGSDDIRADFPYVRDFILKVITPLDIGIDKVRIAVVQHSDRPSPNFYLNTYQTKDEVMRAVSGLSPAGGRTLNTGAALTFMKNTIMTPARGSRAPENVPQFLIVLTGGRSRDSVKEPAGALKTDGVVPFGVGVKNADPKQIAAISHNPSFAFTVKEFSELGTVQEKLNSYVSLPQKDLVVFLEQAHDIAKDVVFLLDDSEGTRDGFQAVVDFVQRVVEELNVEESKDRVSVVQYSDDAKVNFYLNSHSRKDAVLNAIKGLRHKGGSASNTGAALQFLRHNVFTSSSGSRRLQGVPQILILLSSRPSSDEVKGPAMTLKDLEIVSVTVGIGNTDATELITISSNPSFTYQVAGFNDLSIIKPQLVTTLKRVSKNADEFETTEISDPIGSIKRDIVFLLDGSDDSRNGFPAIREFIRRMVEGLDVGEDKVRVAVIQYSEDTVTHFQLNTYSNKKPLIHAVRSLTSKGGKILNTGAALQYVRDSVFTSASGSRYQEGVPQLLILMTGRASDDDVAGPAEGLKTRGILSFAIGMKNAIERELNIELDATQRDIVFLLDGSDSTRDGFPAIQQFVQNVVETLNVGQSKDRVSVVQYSSQPEVSFLLSTHSTKQDVLNSVMSLQHQGGAPLNTGAALDYVKNNVFITSSGSRHNEGVPQILVVVAGGRSQDDVRGPSLALKQNNIVPFTVGTQNADIIQLQMIAHTPSDTFIIPQFDDLQSIRQRLVSYVKRVPRQPKRHQSTVTDFRALENMYDKVTSAVAVGQEISVESPSVVQRLSPKRDIVFLIDGSDDARNRFTAIRDFVASLVEALDVGQGKDQIALVQFSNSAVDDFKLNTHTSTTDVVNAIRRLRPKGGRPQYIGRALQFVKDNVLSPVGGGRQEEGANQIVVLLSSGRSRDSPRGPASLLKNMGVKIFSIGSRLTDPVEMEAISSQADYAYSLSDFMNLKNIKQSLITKIAHMKLQEETTSGGKEYQLAIFVT</sequence>
<dbReference type="InterPro" id="IPR002035">
    <property type="entry name" value="VWF_A"/>
</dbReference>
<reference evidence="10" key="1">
    <citation type="submission" date="2025-08" db="UniProtKB">
        <authorList>
            <consortium name="RefSeq"/>
        </authorList>
    </citation>
    <scope>IDENTIFICATION</scope>
</reference>
<dbReference type="InterPro" id="IPR050525">
    <property type="entry name" value="ECM_Assembly_Org"/>
</dbReference>
<dbReference type="GeneID" id="115822643"/>
<feature type="domain" description="VWFA" evidence="8">
    <location>
        <begin position="270"/>
        <end position="445"/>
    </location>
</feature>
<dbReference type="GO" id="GO:0007155">
    <property type="term" value="P:cell adhesion"/>
    <property type="evidence" value="ECO:0007669"/>
    <property type="project" value="UniProtKB-KW"/>
</dbReference>
<keyword evidence="6" id="KW-0130">Cell adhesion</keyword>
<accession>A0A6J2WDT2</accession>
<feature type="domain" description="VWFA" evidence="8">
    <location>
        <begin position="1072"/>
        <end position="1219"/>
    </location>
</feature>
<protein>
    <submittedName>
        <fullName evidence="10">Collagen alpha-3(VI) chain</fullName>
    </submittedName>
</protein>
<keyword evidence="3" id="KW-0272">Extracellular matrix</keyword>
<evidence type="ECO:0000256" key="1">
    <source>
        <dbReference type="ARBA" id="ARBA00004498"/>
    </source>
</evidence>
<keyword evidence="5" id="KW-0677">Repeat</keyword>
<dbReference type="FunFam" id="3.40.50.410:FF:000003">
    <property type="entry name" value="Collagen type VI alpha 3 chain"/>
    <property type="match status" value="8"/>
</dbReference>
<evidence type="ECO:0000256" key="3">
    <source>
        <dbReference type="ARBA" id="ARBA00022530"/>
    </source>
</evidence>
<evidence type="ECO:0000313" key="10">
    <source>
        <dbReference type="RefSeq" id="XP_030642414.1"/>
    </source>
</evidence>
<evidence type="ECO:0000256" key="6">
    <source>
        <dbReference type="ARBA" id="ARBA00022889"/>
    </source>
</evidence>
<dbReference type="PANTHER" id="PTHR24020:SF13">
    <property type="entry name" value="COLLAGEN ALPHA-3(VI) CHAIN"/>
    <property type="match status" value="1"/>
</dbReference>
<name>A0A6J2WDT2_CHACN</name>
<dbReference type="PROSITE" id="PS50234">
    <property type="entry name" value="VWFA"/>
    <property type="match status" value="8"/>
</dbReference>
<evidence type="ECO:0000256" key="7">
    <source>
        <dbReference type="ARBA" id="ARBA00023119"/>
    </source>
</evidence>
<proteinExistence type="predicted"/>
<feature type="domain" description="VWFA" evidence="8">
    <location>
        <begin position="871"/>
        <end position="1047"/>
    </location>
</feature>
<dbReference type="PRINTS" id="PR00453">
    <property type="entry name" value="VWFADOMAIN"/>
</dbReference>
<dbReference type="GO" id="GO:0005581">
    <property type="term" value="C:collagen trimer"/>
    <property type="evidence" value="ECO:0007669"/>
    <property type="project" value="UniProtKB-KW"/>
</dbReference>
<feature type="domain" description="VWFA" evidence="8">
    <location>
        <begin position="675"/>
        <end position="847"/>
    </location>
</feature>
<dbReference type="InterPro" id="IPR036465">
    <property type="entry name" value="vWFA_dom_sf"/>
</dbReference>
<keyword evidence="9" id="KW-1185">Reference proteome</keyword>
<dbReference type="SUPFAM" id="SSF53300">
    <property type="entry name" value="vWA-like"/>
    <property type="match status" value="8"/>
</dbReference>
<dbReference type="OrthoDB" id="6132182at2759"/>
<evidence type="ECO:0000256" key="4">
    <source>
        <dbReference type="ARBA" id="ARBA00022729"/>
    </source>
</evidence>
<keyword evidence="2" id="KW-0964">Secreted</keyword>